<sequence length="73" mass="8511">MKKRHQKQGVVVKGIRGILQNAKIIPEDRPMEVFAQTDREDADCLLRRNPQYVSVNSDDNEYRGLQECIIIRN</sequence>
<comment type="caution">
    <text evidence="1">The sequence shown here is derived from an EMBL/GenBank/DDBJ whole genome shotgun (WGS) entry which is preliminary data.</text>
</comment>
<accession>A0AAV4SF77</accession>
<dbReference type="AlphaFoldDB" id="A0AAV4SF77"/>
<reference evidence="1 2" key="1">
    <citation type="submission" date="2021-06" db="EMBL/GenBank/DDBJ databases">
        <title>Caerostris darwini draft genome.</title>
        <authorList>
            <person name="Kono N."/>
            <person name="Arakawa K."/>
        </authorList>
    </citation>
    <scope>NUCLEOTIDE SEQUENCE [LARGE SCALE GENOMIC DNA]</scope>
</reference>
<organism evidence="1 2">
    <name type="scientific">Caerostris darwini</name>
    <dbReference type="NCBI Taxonomy" id="1538125"/>
    <lineage>
        <taxon>Eukaryota</taxon>
        <taxon>Metazoa</taxon>
        <taxon>Ecdysozoa</taxon>
        <taxon>Arthropoda</taxon>
        <taxon>Chelicerata</taxon>
        <taxon>Arachnida</taxon>
        <taxon>Araneae</taxon>
        <taxon>Araneomorphae</taxon>
        <taxon>Entelegynae</taxon>
        <taxon>Araneoidea</taxon>
        <taxon>Araneidae</taxon>
        <taxon>Caerostris</taxon>
    </lineage>
</organism>
<evidence type="ECO:0000313" key="1">
    <source>
        <dbReference type="EMBL" id="GIY30468.1"/>
    </source>
</evidence>
<name>A0AAV4SF77_9ARAC</name>
<keyword evidence="2" id="KW-1185">Reference proteome</keyword>
<proteinExistence type="predicted"/>
<evidence type="ECO:0000313" key="2">
    <source>
        <dbReference type="Proteomes" id="UP001054837"/>
    </source>
</evidence>
<gene>
    <name evidence="1" type="ORF">CDAR_504701</name>
</gene>
<dbReference type="Proteomes" id="UP001054837">
    <property type="component" value="Unassembled WGS sequence"/>
</dbReference>
<dbReference type="EMBL" id="BPLQ01007492">
    <property type="protein sequence ID" value="GIY30468.1"/>
    <property type="molecule type" value="Genomic_DNA"/>
</dbReference>
<protein>
    <submittedName>
        <fullName evidence="1">Uncharacterized protein</fullName>
    </submittedName>
</protein>